<reference evidence="1 2" key="1">
    <citation type="submission" date="2017-04" db="EMBL/GenBank/DDBJ databases">
        <title>Draft genome of the yeast Clavispora lusitaniae type strain CBS 6936.</title>
        <authorList>
            <person name="Durrens P."/>
            <person name="Klopp C."/>
            <person name="Biteau N."/>
            <person name="Fitton-Ouhabi V."/>
            <person name="Dementhon K."/>
            <person name="Accoceberry I."/>
            <person name="Sherman D.J."/>
            <person name="Noel T."/>
        </authorList>
    </citation>
    <scope>NUCLEOTIDE SEQUENCE [LARGE SCALE GENOMIC DNA]</scope>
    <source>
        <strain evidence="1 2">CBS 6936</strain>
    </source>
</reference>
<dbReference type="KEGG" id="clus:A9F13_02g02838"/>
<name>A0AA91Q372_CLALS</name>
<comment type="caution">
    <text evidence="1">The sequence shown here is derived from an EMBL/GenBank/DDBJ whole genome shotgun (WGS) entry which is preliminary data.</text>
</comment>
<dbReference type="Proteomes" id="UP000195602">
    <property type="component" value="Unassembled WGS sequence"/>
</dbReference>
<accession>A0AA91Q372</accession>
<protein>
    <submittedName>
        <fullName evidence="1">Uncharacterized protein</fullName>
    </submittedName>
</protein>
<sequence>MDSEVDVETKIWRRKIWDQTRNMTRPEDQDTIQTGQRSIRRLNIHLAMVVEQRPESSLQV</sequence>
<gene>
    <name evidence="1" type="ORF">A9F13_02g02838</name>
</gene>
<proteinExistence type="predicted"/>
<evidence type="ECO:0000313" key="1">
    <source>
        <dbReference type="EMBL" id="OVF10465.1"/>
    </source>
</evidence>
<dbReference type="AlphaFoldDB" id="A0AA91Q372"/>
<organism evidence="1 2">
    <name type="scientific">Clavispora lusitaniae</name>
    <name type="common">Candida lusitaniae</name>
    <dbReference type="NCBI Taxonomy" id="36911"/>
    <lineage>
        <taxon>Eukaryota</taxon>
        <taxon>Fungi</taxon>
        <taxon>Dikarya</taxon>
        <taxon>Ascomycota</taxon>
        <taxon>Saccharomycotina</taxon>
        <taxon>Pichiomycetes</taxon>
        <taxon>Metschnikowiaceae</taxon>
        <taxon>Clavispora</taxon>
    </lineage>
</organism>
<dbReference type="EMBL" id="LYUB02000002">
    <property type="protein sequence ID" value="OVF10465.1"/>
    <property type="molecule type" value="Genomic_DNA"/>
</dbReference>
<evidence type="ECO:0000313" key="2">
    <source>
        <dbReference type="Proteomes" id="UP000195602"/>
    </source>
</evidence>